<dbReference type="GO" id="GO:0008270">
    <property type="term" value="F:zinc ion binding"/>
    <property type="evidence" value="ECO:0007669"/>
    <property type="project" value="UniProtKB-KW"/>
</dbReference>
<dbReference type="InterPro" id="IPR017907">
    <property type="entry name" value="Znf_RING_CS"/>
</dbReference>
<dbReference type="GeneID" id="114246281"/>
<dbReference type="PROSITE" id="PS00518">
    <property type="entry name" value="ZF_RING_1"/>
    <property type="match status" value="1"/>
</dbReference>
<feature type="compositionally biased region" description="Polar residues" evidence="10">
    <location>
        <begin position="440"/>
        <end position="462"/>
    </location>
</feature>
<evidence type="ECO:0000256" key="1">
    <source>
        <dbReference type="ARBA" id="ARBA00000900"/>
    </source>
</evidence>
<feature type="domain" description="RING-type" evidence="11">
    <location>
        <begin position="40"/>
        <end position="79"/>
    </location>
</feature>
<keyword evidence="6" id="KW-0862">Zinc</keyword>
<protein>
    <recommendedName>
        <fullName evidence="2">RING-type E3 ubiquitin transferase</fullName>
        <ecNumber evidence="2">2.3.2.27</ecNumber>
    </recommendedName>
</protein>
<evidence type="ECO:0000256" key="8">
    <source>
        <dbReference type="ARBA" id="ARBA00023163"/>
    </source>
</evidence>
<dbReference type="EC" id="2.3.2.27" evidence="2"/>
<dbReference type="Gene3D" id="3.30.40.10">
    <property type="entry name" value="Zinc/RING finger domain, C3HC4 (zinc finger)"/>
    <property type="match status" value="1"/>
</dbReference>
<dbReference type="CDD" id="cd16574">
    <property type="entry name" value="RING-HC_Topors"/>
    <property type="match status" value="1"/>
</dbReference>
<dbReference type="GO" id="GO:0000209">
    <property type="term" value="P:protein polyubiquitination"/>
    <property type="evidence" value="ECO:0007669"/>
    <property type="project" value="TreeGrafter"/>
</dbReference>
<keyword evidence="12" id="KW-1185">Reference proteome</keyword>
<feature type="compositionally biased region" description="Polar residues" evidence="10">
    <location>
        <begin position="14"/>
        <end position="24"/>
    </location>
</feature>
<keyword evidence="7" id="KW-0805">Transcription regulation</keyword>
<dbReference type="InterPro" id="IPR018957">
    <property type="entry name" value="Znf_C3HC4_RING-type"/>
</dbReference>
<evidence type="ECO:0000313" key="12">
    <source>
        <dbReference type="Proteomes" id="UP000504629"/>
    </source>
</evidence>
<dbReference type="OrthoDB" id="365379at2759"/>
<keyword evidence="8" id="KW-0804">Transcription</keyword>
<feature type="region of interest" description="Disordered" evidence="10">
    <location>
        <begin position="1"/>
        <end position="36"/>
    </location>
</feature>
<accession>A0A6J2K2L6</accession>
<dbReference type="Proteomes" id="UP000504629">
    <property type="component" value="Unplaced"/>
</dbReference>
<evidence type="ECO:0000256" key="6">
    <source>
        <dbReference type="ARBA" id="ARBA00022833"/>
    </source>
</evidence>
<dbReference type="PANTHER" id="PTHR46077:SF1">
    <property type="entry name" value="TOP1 BINDING ARGININE_SERINE RICH PROTEIN, E3 UBIQUITIN LIGASE"/>
    <property type="match status" value="1"/>
</dbReference>
<evidence type="ECO:0000313" key="13">
    <source>
        <dbReference type="RefSeq" id="XP_028034544.1"/>
    </source>
</evidence>
<feature type="region of interest" description="Disordered" evidence="10">
    <location>
        <begin position="385"/>
        <end position="473"/>
    </location>
</feature>
<dbReference type="InterPro" id="IPR013083">
    <property type="entry name" value="Znf_RING/FYVE/PHD"/>
</dbReference>
<dbReference type="KEGG" id="bman:114246281"/>
<evidence type="ECO:0000256" key="3">
    <source>
        <dbReference type="ARBA" id="ARBA00022679"/>
    </source>
</evidence>
<evidence type="ECO:0000256" key="2">
    <source>
        <dbReference type="ARBA" id="ARBA00012483"/>
    </source>
</evidence>
<evidence type="ECO:0000256" key="9">
    <source>
        <dbReference type="PROSITE-ProRule" id="PRU00175"/>
    </source>
</evidence>
<keyword evidence="3" id="KW-0808">Transferase</keyword>
<sequence length="473" mass="53241">MEAVPQSVDDVSDANPSNIKNDNSSQHHESNSRESPPPNCAICLGMCQNKSFTDSCLHQFCFKCLVTWSKVKAECPLCKQSFKIIKYNVISSCQFEEYKVEERQNETVESVVIEALTSILFSYRTILTSQHNSLAVEDFLLQHYPQSSNALSLPSRSRSSASFRRIIYERNLRAQPLPDHTGRFRNCSPGYYRYNMFEIYRLVPWLNRELNYLLNENVSHISYVLMRILERLLLYDITSSQFREAMRRFFGERTEHFLHELHCFATSPYDMNGYDRNVQYTTESRALTMVNEVISTSESDGSIDTDVAMIPNSVAAEPPAGPSGVRRAPPRAALAAHAVMPIETIANSDTDDSSEVMVVGYIKPPKDRTPELVDLVGSDSDVVVEESSRAKSGPSDTRPTIPPVSKLKLKRSRAGGTELSDSDTDDSYQSPARRRRRPRISNSGMMASTHRTTPEPTSTASEYDTADELTPPS</sequence>
<dbReference type="InterPro" id="IPR058746">
    <property type="entry name" value="Znf_RING-type_Topors"/>
</dbReference>
<dbReference type="Pfam" id="PF00097">
    <property type="entry name" value="zf-C3HC4"/>
    <property type="match status" value="1"/>
</dbReference>
<proteinExistence type="predicted"/>
<dbReference type="GO" id="GO:0005634">
    <property type="term" value="C:nucleus"/>
    <property type="evidence" value="ECO:0007669"/>
    <property type="project" value="UniProtKB-ARBA"/>
</dbReference>
<evidence type="ECO:0000256" key="5">
    <source>
        <dbReference type="ARBA" id="ARBA00022771"/>
    </source>
</evidence>
<keyword evidence="5 9" id="KW-0863">Zinc-finger</keyword>
<evidence type="ECO:0000256" key="4">
    <source>
        <dbReference type="ARBA" id="ARBA00022723"/>
    </source>
</evidence>
<keyword evidence="4" id="KW-0479">Metal-binding</keyword>
<evidence type="ECO:0000259" key="11">
    <source>
        <dbReference type="PROSITE" id="PS50089"/>
    </source>
</evidence>
<evidence type="ECO:0000256" key="7">
    <source>
        <dbReference type="ARBA" id="ARBA00023015"/>
    </source>
</evidence>
<dbReference type="GO" id="GO:0006513">
    <property type="term" value="P:protein monoubiquitination"/>
    <property type="evidence" value="ECO:0007669"/>
    <property type="project" value="TreeGrafter"/>
</dbReference>
<comment type="catalytic activity">
    <reaction evidence="1">
        <text>S-ubiquitinyl-[E2 ubiquitin-conjugating enzyme]-L-cysteine + [acceptor protein]-L-lysine = [E2 ubiquitin-conjugating enzyme]-L-cysteine + N(6)-ubiquitinyl-[acceptor protein]-L-lysine.</text>
        <dbReference type="EC" id="2.3.2.27"/>
    </reaction>
</comment>
<evidence type="ECO:0000256" key="10">
    <source>
        <dbReference type="SAM" id="MobiDB-lite"/>
    </source>
</evidence>
<dbReference type="PROSITE" id="PS50089">
    <property type="entry name" value="ZF_RING_2"/>
    <property type="match status" value="1"/>
</dbReference>
<dbReference type="InterPro" id="IPR058745">
    <property type="entry name" value="PWI_Topors"/>
</dbReference>
<dbReference type="SMART" id="SM00184">
    <property type="entry name" value="RING"/>
    <property type="match status" value="1"/>
</dbReference>
<gene>
    <name evidence="13" type="primary">LOC114246281</name>
</gene>
<dbReference type="PANTHER" id="PTHR46077">
    <property type="entry name" value="E3 UBIQUITIN-PROTEIN LIGASE TOPORS"/>
    <property type="match status" value="1"/>
</dbReference>
<reference evidence="13" key="1">
    <citation type="submission" date="2025-08" db="UniProtKB">
        <authorList>
            <consortium name="RefSeq"/>
        </authorList>
    </citation>
    <scope>IDENTIFICATION</scope>
    <source>
        <tissue evidence="13">Silk gland</tissue>
    </source>
</reference>
<dbReference type="GO" id="GO:0061630">
    <property type="term" value="F:ubiquitin protein ligase activity"/>
    <property type="evidence" value="ECO:0007669"/>
    <property type="project" value="UniProtKB-EC"/>
</dbReference>
<organism evidence="12 13">
    <name type="scientific">Bombyx mandarina</name>
    <name type="common">Wild silk moth</name>
    <name type="synonym">Wild silkworm</name>
    <dbReference type="NCBI Taxonomy" id="7092"/>
    <lineage>
        <taxon>Eukaryota</taxon>
        <taxon>Metazoa</taxon>
        <taxon>Ecdysozoa</taxon>
        <taxon>Arthropoda</taxon>
        <taxon>Hexapoda</taxon>
        <taxon>Insecta</taxon>
        <taxon>Pterygota</taxon>
        <taxon>Neoptera</taxon>
        <taxon>Endopterygota</taxon>
        <taxon>Lepidoptera</taxon>
        <taxon>Glossata</taxon>
        <taxon>Ditrysia</taxon>
        <taxon>Bombycoidea</taxon>
        <taxon>Bombycidae</taxon>
        <taxon>Bombycinae</taxon>
        <taxon>Bombyx</taxon>
    </lineage>
</organism>
<name>A0A6J2K2L6_BOMMA</name>
<dbReference type="SUPFAM" id="SSF57850">
    <property type="entry name" value="RING/U-box"/>
    <property type="match status" value="1"/>
</dbReference>
<dbReference type="Pfam" id="PF26084">
    <property type="entry name" value="PWI_Topors"/>
    <property type="match status" value="1"/>
</dbReference>
<dbReference type="AlphaFoldDB" id="A0A6J2K2L6"/>
<dbReference type="InterPro" id="IPR001841">
    <property type="entry name" value="Znf_RING"/>
</dbReference>
<dbReference type="RefSeq" id="XP_028034544.1">
    <property type="nucleotide sequence ID" value="XM_028178743.1"/>
</dbReference>